<dbReference type="Pfam" id="PF12836">
    <property type="entry name" value="HHH_3"/>
    <property type="match status" value="3"/>
</dbReference>
<keyword evidence="3" id="KW-1185">Reference proteome</keyword>
<dbReference type="Gene3D" id="1.10.150.310">
    <property type="entry name" value="Tex RuvX-like domain-like"/>
    <property type="match status" value="1"/>
</dbReference>
<gene>
    <name evidence="2" type="ORF">SAMN05444274_10713</name>
</gene>
<dbReference type="PANTHER" id="PTHR21180">
    <property type="entry name" value="ENDONUCLEASE/EXONUCLEASE/PHOSPHATASE FAMILY DOMAIN-CONTAINING PROTEIN 1"/>
    <property type="match status" value="1"/>
</dbReference>
<dbReference type="AlphaFoldDB" id="A0A1M5DAF3"/>
<name>A0A1M5DAF3_9BACT</name>
<dbReference type="EMBL" id="FQUM01000007">
    <property type="protein sequence ID" value="SHF63989.1"/>
    <property type="molecule type" value="Genomic_DNA"/>
</dbReference>
<evidence type="ECO:0000313" key="3">
    <source>
        <dbReference type="Proteomes" id="UP000184164"/>
    </source>
</evidence>
<dbReference type="OrthoDB" id="981124at2"/>
<reference evidence="2 3" key="1">
    <citation type="submission" date="2016-11" db="EMBL/GenBank/DDBJ databases">
        <authorList>
            <person name="Jaros S."/>
            <person name="Januszkiewicz K."/>
            <person name="Wedrychowicz H."/>
        </authorList>
    </citation>
    <scope>NUCLEOTIDE SEQUENCE [LARGE SCALE GENOMIC DNA]</scope>
    <source>
        <strain evidence="2 3">DSM 26910</strain>
    </source>
</reference>
<organism evidence="2 3">
    <name type="scientific">Mariniphaga anaerophila</name>
    <dbReference type="NCBI Taxonomy" id="1484053"/>
    <lineage>
        <taxon>Bacteria</taxon>
        <taxon>Pseudomonadati</taxon>
        <taxon>Bacteroidota</taxon>
        <taxon>Bacteroidia</taxon>
        <taxon>Marinilabiliales</taxon>
        <taxon>Prolixibacteraceae</taxon>
        <taxon>Mariniphaga</taxon>
    </lineage>
</organism>
<dbReference type="PANTHER" id="PTHR21180:SF32">
    <property type="entry name" value="ENDONUCLEASE_EXONUCLEASE_PHOSPHATASE FAMILY DOMAIN-CONTAINING PROTEIN 1"/>
    <property type="match status" value="1"/>
</dbReference>
<feature type="transmembrane region" description="Helical" evidence="1">
    <location>
        <begin position="21"/>
        <end position="40"/>
    </location>
</feature>
<evidence type="ECO:0000313" key="2">
    <source>
        <dbReference type="EMBL" id="SHF63989.1"/>
    </source>
</evidence>
<keyword evidence="1" id="KW-0472">Membrane</keyword>
<dbReference type="Proteomes" id="UP000184164">
    <property type="component" value="Unassembled WGS sequence"/>
</dbReference>
<dbReference type="InterPro" id="IPR051675">
    <property type="entry name" value="Endo/Exo/Phosphatase_dom_1"/>
</dbReference>
<keyword evidence="1" id="KW-0812">Transmembrane</keyword>
<dbReference type="STRING" id="1484053.SAMN05444274_10713"/>
<dbReference type="GO" id="GO:0015628">
    <property type="term" value="P:protein secretion by the type II secretion system"/>
    <property type="evidence" value="ECO:0007669"/>
    <property type="project" value="TreeGrafter"/>
</dbReference>
<keyword evidence="1" id="KW-1133">Transmembrane helix</keyword>
<accession>A0A1M5DAF3</accession>
<dbReference type="RefSeq" id="WP_073002645.1">
    <property type="nucleotide sequence ID" value="NZ_FQUM01000007.1"/>
</dbReference>
<sequence length="367" mass="41652">MTEPFRQILREYFSFSKKDRRAILALCAIILFFISGNLVLKYIEPKPDSASAEIIAVFEKWDAESENTLGFKSLFHFNPNTVSAQKFDSLDLPAFVKKNMLSYRAAGGSFKNAAAVRKIYGMNDSIYAAIEKYIDIPSEITAEPNVHSKSKGERAFRHFDPNTAGADELLNLGFNSFQISNLIKYRKSGGTFSEANDLLKIYGIDSAFFNSLKNYIEIDEKPVQVSEEDVEEPALFVVDINTADATELQKLRGIGAVFSGRIIKYRNLLGGFYDKHQLLEVYGFPEETFHSIKGNIVADSLQVKKLRLNFADYSELLRHPYLRKEQVEAILNYRDENGPFRSVEYLLSENLLDTASFKALVPYLTCR</sequence>
<dbReference type="Gene3D" id="1.10.150.280">
    <property type="entry name" value="AF1531-like domain"/>
    <property type="match status" value="2"/>
</dbReference>
<dbReference type="SUPFAM" id="SSF47781">
    <property type="entry name" value="RuvA domain 2-like"/>
    <property type="match status" value="4"/>
</dbReference>
<dbReference type="GO" id="GO:0015627">
    <property type="term" value="C:type II protein secretion system complex"/>
    <property type="evidence" value="ECO:0007669"/>
    <property type="project" value="TreeGrafter"/>
</dbReference>
<evidence type="ECO:0000256" key="1">
    <source>
        <dbReference type="SAM" id="Phobius"/>
    </source>
</evidence>
<proteinExistence type="predicted"/>
<dbReference type="InterPro" id="IPR010994">
    <property type="entry name" value="RuvA_2-like"/>
</dbReference>
<protein>
    <submittedName>
        <fullName evidence="2">Competence protein ComEA helix-hairpin-helix repeat region</fullName>
    </submittedName>
</protein>